<dbReference type="STRING" id="6185.A0A094ZNE5"/>
<dbReference type="PRINTS" id="PR00041">
    <property type="entry name" value="LEUZIPPRCREB"/>
</dbReference>
<dbReference type="CDD" id="cd14690">
    <property type="entry name" value="bZIP_CREB1"/>
    <property type="match status" value="1"/>
</dbReference>
<accession>A0A094ZNE5</accession>
<name>A0A094ZNE5_SCHHA</name>
<organism evidence="3">
    <name type="scientific">Schistosoma haematobium</name>
    <name type="common">Blood fluke</name>
    <dbReference type="NCBI Taxonomy" id="6185"/>
    <lineage>
        <taxon>Eukaryota</taxon>
        <taxon>Metazoa</taxon>
        <taxon>Spiralia</taxon>
        <taxon>Lophotrochozoa</taxon>
        <taxon>Platyhelminthes</taxon>
        <taxon>Trematoda</taxon>
        <taxon>Digenea</taxon>
        <taxon>Strigeidida</taxon>
        <taxon>Schistosomatoidea</taxon>
        <taxon>Schistosomatidae</taxon>
        <taxon>Schistosoma</taxon>
    </lineage>
</organism>
<feature type="region of interest" description="Disordered" evidence="2">
    <location>
        <begin position="792"/>
        <end position="814"/>
    </location>
</feature>
<dbReference type="PANTHER" id="PTHR45879:SF2">
    <property type="entry name" value="CYCLIC AMP-DEPENDENT TRANSCRIPTION FACTOR ATF-1"/>
    <property type="match status" value="1"/>
</dbReference>
<dbReference type="EMBL" id="KL250753">
    <property type="protein sequence ID" value="KGB36205.1"/>
    <property type="molecule type" value="Genomic_DNA"/>
</dbReference>
<dbReference type="PROSITE" id="PS00036">
    <property type="entry name" value="BZIP_BASIC"/>
    <property type="match status" value="1"/>
</dbReference>
<dbReference type="InterPro" id="IPR004827">
    <property type="entry name" value="bZIP"/>
</dbReference>
<proteinExistence type="predicted"/>
<dbReference type="SUPFAM" id="SSF57959">
    <property type="entry name" value="Leucine zipper domain"/>
    <property type="match status" value="1"/>
</dbReference>
<feature type="region of interest" description="Disordered" evidence="2">
    <location>
        <begin position="352"/>
        <end position="374"/>
    </location>
</feature>
<dbReference type="GO" id="GO:1990589">
    <property type="term" value="C:ATF4-CREB1 transcription factor complex"/>
    <property type="evidence" value="ECO:0007669"/>
    <property type="project" value="TreeGrafter"/>
</dbReference>
<evidence type="ECO:0000256" key="2">
    <source>
        <dbReference type="SAM" id="MobiDB-lite"/>
    </source>
</evidence>
<keyword evidence="1" id="KW-0175">Coiled coil</keyword>
<evidence type="ECO:0000256" key="1">
    <source>
        <dbReference type="SAM" id="Coils"/>
    </source>
</evidence>
<sequence length="850" mass="92283">MLHYFRRDISYALPKLQTFRVTACMSLNPDQLDLVPDDLLNDQVQVETVHQVSYNNNNNNNNNNRSNLDALGMAAGVSPYGTNNPSAMSAAAAAALLIQAAAVNESPSNNVTFSGRRCSTSSLLESPQPSPLSSSMISVAAQQAALAAAQAIASPRSPSASSSTSNFQAAVLSLALAASSTCTTISNSSSSELRECQRSLLGHSAMNDLISLSEQHPKLLTAHSTLASVFRRRSSTLAPPCFTNALNPVCMDVAPRHELKSAPSEEPQLLSFLPSNVTSTFDLGNSQLLNSQQSTLPDYPEGFSLTRESTSISTSFLNDNCIEQRNRSDESYLMDINSEGPAKITRHYLSTLDPDENVDNSRNSSSVPHRGYEDPNFQPFYKTSPKYDSHLVHPLGVHPSFDRNSNKCNTRYFSPTHTSVSSELALATCPPTSPLSCSSLSNSATPQLNISPLNVECRVKNPPMDDLSGANSRSSVSCRSLRTNCGTECDFKTDEPNRKREQRLLKNREAARECRRKKKEYVKCLEARVSLLESQNQQLIEELQKVKALCFKELCGLGLNSSTAACAAAVLAAVTSVSANYSGSDAADASGLDSTARFSSESDRNICERSTEVHHMASEFGDVQQLHDCPRSTRQRRRSVFTAPKLSPYSNQATWLGAYSLKCSEPSSNVTCGTNHVNRSSFDESPSHSCVPQLHDTKGDCANNPVTISYTSPVNPDTISPHSGEHLQLHCTESHSLLVESKVDSNRLPQDSTHEMSSELQSWKSPQYHNYGNPYQHPRYAAKRAYRNVIFNSSNTSSESEKKPDPVDDKRLCEPGANVDAVTGAAVILAAAAAMVAESESSAPESRLSV</sequence>
<dbReference type="InterPro" id="IPR001630">
    <property type="entry name" value="Leuzip_CREB"/>
</dbReference>
<dbReference type="AlphaFoldDB" id="A0A094ZNE5"/>
<dbReference type="InterPro" id="IPR046347">
    <property type="entry name" value="bZIP_sf"/>
</dbReference>
<dbReference type="GO" id="GO:0000978">
    <property type="term" value="F:RNA polymerase II cis-regulatory region sequence-specific DNA binding"/>
    <property type="evidence" value="ECO:0007669"/>
    <property type="project" value="TreeGrafter"/>
</dbReference>
<gene>
    <name evidence="3" type="ORF">MS3_04489</name>
</gene>
<dbReference type="Gene3D" id="1.20.5.170">
    <property type="match status" value="1"/>
</dbReference>
<feature type="coiled-coil region" evidence="1">
    <location>
        <begin position="522"/>
        <end position="549"/>
    </location>
</feature>
<protein>
    <submittedName>
        <fullName evidence="3">Uncharacterized protein</fullName>
    </submittedName>
</protein>
<dbReference type="Pfam" id="PF00170">
    <property type="entry name" value="bZIP_1"/>
    <property type="match status" value="1"/>
</dbReference>
<dbReference type="PROSITE" id="PS50217">
    <property type="entry name" value="BZIP"/>
    <property type="match status" value="1"/>
</dbReference>
<reference evidence="3" key="1">
    <citation type="journal article" date="2012" name="Nat. Genet.">
        <title>Whole-genome sequence of Schistosoma haematobium.</title>
        <authorList>
            <person name="Young N.D."/>
            <person name="Jex A.R."/>
            <person name="Li B."/>
            <person name="Liu S."/>
            <person name="Yang L."/>
            <person name="Xiong Z."/>
            <person name="Li Y."/>
            <person name="Cantacessi C."/>
            <person name="Hall R.S."/>
            <person name="Xu X."/>
            <person name="Chen F."/>
            <person name="Wu X."/>
            <person name="Zerlotini A."/>
            <person name="Oliveira G."/>
            <person name="Hofmann A."/>
            <person name="Zhang G."/>
            <person name="Fang X."/>
            <person name="Kang Y."/>
            <person name="Campbell B.E."/>
            <person name="Loukas A."/>
            <person name="Ranganathan S."/>
            <person name="Rollinson D."/>
            <person name="Rinaldi G."/>
            <person name="Brindley P.J."/>
            <person name="Yang H."/>
            <person name="Wang J."/>
            <person name="Wang J."/>
            <person name="Gasser R.B."/>
        </authorList>
    </citation>
    <scope>NUCLEOTIDE SEQUENCE [LARGE SCALE GENOMIC DNA]</scope>
</reference>
<evidence type="ECO:0000313" key="3">
    <source>
        <dbReference type="EMBL" id="KGB36205.1"/>
    </source>
</evidence>
<feature type="compositionally biased region" description="Basic and acidic residues" evidence="2">
    <location>
        <begin position="799"/>
        <end position="813"/>
    </location>
</feature>
<dbReference type="SMART" id="SM00338">
    <property type="entry name" value="BRLZ"/>
    <property type="match status" value="1"/>
</dbReference>
<dbReference type="PANTHER" id="PTHR45879">
    <property type="entry name" value="CYCLIC AMP RESPONSE ELEMENT-BINDING PROTEIN B"/>
    <property type="match status" value="1"/>
</dbReference>
<dbReference type="GO" id="GO:0000981">
    <property type="term" value="F:DNA-binding transcription factor activity, RNA polymerase II-specific"/>
    <property type="evidence" value="ECO:0007669"/>
    <property type="project" value="TreeGrafter"/>
</dbReference>